<protein>
    <recommendedName>
        <fullName evidence="2">Ysc84 actin-binding domain-containing protein</fullName>
    </recommendedName>
</protein>
<gene>
    <name evidence="3" type="ORF">ACHAWO_007562</name>
</gene>
<feature type="region of interest" description="Disordered" evidence="1">
    <location>
        <begin position="1284"/>
        <end position="1371"/>
    </location>
</feature>
<proteinExistence type="predicted"/>
<dbReference type="PANTHER" id="PTHR15629:SF2">
    <property type="entry name" value="SH3 DOMAIN-CONTAINING YSC84-LIKE PROTEIN 1"/>
    <property type="match status" value="1"/>
</dbReference>
<feature type="region of interest" description="Disordered" evidence="1">
    <location>
        <begin position="221"/>
        <end position="253"/>
    </location>
</feature>
<dbReference type="InterPro" id="IPR051702">
    <property type="entry name" value="SH3_domain_YSC84-like"/>
</dbReference>
<accession>A0ABD3PHU8</accession>
<organism evidence="3 4">
    <name type="scientific">Cyclotella atomus</name>
    <dbReference type="NCBI Taxonomy" id="382360"/>
    <lineage>
        <taxon>Eukaryota</taxon>
        <taxon>Sar</taxon>
        <taxon>Stramenopiles</taxon>
        <taxon>Ochrophyta</taxon>
        <taxon>Bacillariophyta</taxon>
        <taxon>Coscinodiscophyceae</taxon>
        <taxon>Thalassiosirophycidae</taxon>
        <taxon>Stephanodiscales</taxon>
        <taxon>Stephanodiscaceae</taxon>
        <taxon>Cyclotella</taxon>
    </lineage>
</organism>
<evidence type="ECO:0000256" key="1">
    <source>
        <dbReference type="SAM" id="MobiDB-lite"/>
    </source>
</evidence>
<sequence>MASFLSRMANEATAALSDAYGHVMHGDDAGSSARVVWVVHPTRVANTDAGGGGDKVDQLALAKVKAVEESESPGRGFGYTQKFDLGLTFLEINDRAYVRTVSPNSLAAQAGIQPRDCVQFACVVGGPQFESELESIHIRQSMLNGEEVGDNLNSPGSVGSHTRRRSSKNSRLEREELVNEKTRLDEKASQFAFECEKRGMRTSYDELRNLFVGCTLPPKENENGAELRESLTTPQRKASSTFATPARQMPNPNVDDLTIDDTNSLLMADSIGGVFETGKNKKYNLSSRCVPALPDNKTAKVVTQNVTNVARNASACFMPEDRDNLDEGEGDDFYADGRRAKRSNPDAMMLDTPTSPIKNERIPSPRRRRGGRGDGLVYAEEQQLYPVVMVFRRTVQRKQMTNPRKGLWGSPGLSLRGSLFGIPSFRMDDECDRAAALIRQLAPSSNKPKRGSDGVFYGDDGENSTIYDPSVATSPDHPGSTSSADDDNIEASTIRGMIQNAVGLGFVRTSKVVVGVSLQAGSGIIIARLPDGTWSAPSAIGVYGLGVGMQFGLEVADYMFILQTKEGVEHFQRGGNFALGGNIGISVAGCGREAYGAASLGACAGSRNLEDQIQQGDSDDEGESTVFDDTTIGASTMMSKRQQKKAKCKDGSSDIAPIVAYAKSQGLYFGMSVDGLKFFTRNDINSKAYKFSMLSDMAAKDILGGLVAPPPEAEDLYAALHSVEYVHDVNELPRPPKLLRKDAMNDWRYDRSTVAKKGEIIENNDRTGGYPLYSFLSTLNTEEADEFAVFETKFKKFMYGGVSVQRLLPNAPPTRSGLTRREKRTLWLMLPEVGSLRLGFVSKLKNGSDSASMDDISTASSIAPSRTEDDDQSVSINAGNVRLSNKQSMSMTDVTLLSQDPNVTVRLSPDDATEHLRIISIEDATGKSLLFIAGSNHEAELLVCGLKLLLECESARLGVRGGVPLNKLGGKLGKGAVSPTSARGSLKSPRARSEKSKSRQMNAPNKADLDDRSKYSSIGDPGSSSDSDNGEDDVQFTKQADSAKLNDHHLVPEHRSSWSQVPSRSFMRQAAETSSPRRIQQPKTPTFELGKEICNDVATNISLPMPLAICRVLFLDSTSPLIHAWERWRGDNDFRRTGWMFSPGSPREFDKNMSEQQLISSGSMAGAQRTVSYARARNQEIVRLSETIVVESDDSQRFVFTITDRMPRRGFSAKARIIIRSFSAQSCEARVVTELRPAGKNLSDQQAVYKAFVLLLEEMKMRYGAEGKGLLAVFLDIYSSLPAPAPTSRSSSSKVVSPSRTSGPRNSSMTSFKDVLPHDTGKPDANTMKQFSRDTSQLSPRRNNAPSTNKKVDSSLRNISSSKHSLPMSSFQKTVLPQVDEPTRSKAEVLAPVDEFADFSNFPKNPNPVTVEVKPLPKIRLDLCPVPREEDEEEDSSVSISAAELKKKSKPSKTKHKSRRKSSQK</sequence>
<feature type="region of interest" description="Disordered" evidence="1">
    <location>
        <begin position="147"/>
        <end position="180"/>
    </location>
</feature>
<feature type="compositionally biased region" description="Acidic residues" evidence="1">
    <location>
        <begin position="323"/>
        <end position="334"/>
    </location>
</feature>
<feature type="region of interest" description="Disordered" evidence="1">
    <location>
        <begin position="968"/>
        <end position="1033"/>
    </location>
</feature>
<dbReference type="Proteomes" id="UP001530400">
    <property type="component" value="Unassembled WGS sequence"/>
</dbReference>
<dbReference type="Pfam" id="PF04366">
    <property type="entry name" value="Ysc84"/>
    <property type="match status" value="1"/>
</dbReference>
<dbReference type="InterPro" id="IPR007461">
    <property type="entry name" value="Ysc84_actin-binding"/>
</dbReference>
<feature type="region of interest" description="Disordered" evidence="1">
    <location>
        <begin position="1427"/>
        <end position="1465"/>
    </location>
</feature>
<feature type="domain" description="Ysc84 actin-binding" evidence="2">
    <location>
        <begin position="544"/>
        <end position="722"/>
    </location>
</feature>
<evidence type="ECO:0000313" key="4">
    <source>
        <dbReference type="Proteomes" id="UP001530400"/>
    </source>
</evidence>
<feature type="compositionally biased region" description="Polar residues" evidence="1">
    <location>
        <begin position="1071"/>
        <end position="1082"/>
    </location>
</feature>
<feature type="compositionally biased region" description="Polar residues" evidence="1">
    <location>
        <begin position="230"/>
        <end position="243"/>
    </location>
</feature>
<feature type="region of interest" description="Disordered" evidence="1">
    <location>
        <begin position="846"/>
        <end position="873"/>
    </location>
</feature>
<reference evidence="3 4" key="1">
    <citation type="submission" date="2024-10" db="EMBL/GenBank/DDBJ databases">
        <title>Updated reference genomes for cyclostephanoid diatoms.</title>
        <authorList>
            <person name="Roberts W.R."/>
            <person name="Alverson A.J."/>
        </authorList>
    </citation>
    <scope>NUCLEOTIDE SEQUENCE [LARGE SCALE GENOMIC DNA]</scope>
    <source>
        <strain evidence="3 4">AJA010-31</strain>
    </source>
</reference>
<dbReference type="EMBL" id="JALLPJ020000616">
    <property type="protein sequence ID" value="KAL3787293.1"/>
    <property type="molecule type" value="Genomic_DNA"/>
</dbReference>
<dbReference type="PANTHER" id="PTHR15629">
    <property type="entry name" value="SH3YL1 PROTEIN"/>
    <property type="match status" value="1"/>
</dbReference>
<comment type="caution">
    <text evidence="3">The sequence shown here is derived from an EMBL/GenBank/DDBJ whole genome shotgun (WGS) entry which is preliminary data.</text>
</comment>
<evidence type="ECO:0000313" key="3">
    <source>
        <dbReference type="EMBL" id="KAL3787293.1"/>
    </source>
</evidence>
<evidence type="ECO:0000259" key="2">
    <source>
        <dbReference type="Pfam" id="PF04366"/>
    </source>
</evidence>
<feature type="compositionally biased region" description="Polar residues" evidence="1">
    <location>
        <begin position="151"/>
        <end position="160"/>
    </location>
</feature>
<keyword evidence="4" id="KW-1185">Reference proteome</keyword>
<feature type="compositionally biased region" description="Basic residues" evidence="1">
    <location>
        <begin position="1447"/>
        <end position="1465"/>
    </location>
</feature>
<feature type="region of interest" description="Disordered" evidence="1">
    <location>
        <begin position="466"/>
        <end position="487"/>
    </location>
</feature>
<feature type="compositionally biased region" description="Polar residues" evidence="1">
    <location>
        <begin position="1327"/>
        <end position="1371"/>
    </location>
</feature>
<name>A0ABD3PHU8_9STRA</name>
<feature type="compositionally biased region" description="Low complexity" evidence="1">
    <location>
        <begin position="1015"/>
        <end position="1027"/>
    </location>
</feature>
<feature type="compositionally biased region" description="Low complexity" evidence="1">
    <location>
        <begin position="1284"/>
        <end position="1302"/>
    </location>
</feature>
<feature type="compositionally biased region" description="Polar residues" evidence="1">
    <location>
        <begin position="846"/>
        <end position="864"/>
    </location>
</feature>
<feature type="compositionally biased region" description="Polar residues" evidence="1">
    <location>
        <begin position="466"/>
        <end position="483"/>
    </location>
</feature>
<feature type="region of interest" description="Disordered" evidence="1">
    <location>
        <begin position="320"/>
        <end position="373"/>
    </location>
</feature>
<feature type="compositionally biased region" description="Basic and acidic residues" evidence="1">
    <location>
        <begin position="170"/>
        <end position="180"/>
    </location>
</feature>
<feature type="region of interest" description="Disordered" evidence="1">
    <location>
        <begin position="1053"/>
        <end position="1082"/>
    </location>
</feature>